<gene>
    <name evidence="1" type="ORF">ILYODFUR_004201</name>
</gene>
<accession>A0ABV0TUG7</accession>
<reference evidence="1 2" key="1">
    <citation type="submission" date="2021-06" db="EMBL/GenBank/DDBJ databases">
        <authorList>
            <person name="Palmer J.M."/>
        </authorList>
    </citation>
    <scope>NUCLEOTIDE SEQUENCE [LARGE SCALE GENOMIC DNA]</scope>
    <source>
        <strain evidence="2">if_2019</strain>
        <tissue evidence="1">Muscle</tissue>
    </source>
</reference>
<protein>
    <submittedName>
        <fullName evidence="1">Uncharacterized protein</fullName>
    </submittedName>
</protein>
<name>A0ABV0TUG7_9TELE</name>
<dbReference type="EMBL" id="JAHRIQ010046568">
    <property type="protein sequence ID" value="MEQ2235626.1"/>
    <property type="molecule type" value="Genomic_DNA"/>
</dbReference>
<dbReference type="Proteomes" id="UP001482620">
    <property type="component" value="Unassembled WGS sequence"/>
</dbReference>
<proteinExistence type="predicted"/>
<organism evidence="1 2">
    <name type="scientific">Ilyodon furcidens</name>
    <name type="common">goldbreast splitfin</name>
    <dbReference type="NCBI Taxonomy" id="33524"/>
    <lineage>
        <taxon>Eukaryota</taxon>
        <taxon>Metazoa</taxon>
        <taxon>Chordata</taxon>
        <taxon>Craniata</taxon>
        <taxon>Vertebrata</taxon>
        <taxon>Euteleostomi</taxon>
        <taxon>Actinopterygii</taxon>
        <taxon>Neopterygii</taxon>
        <taxon>Teleostei</taxon>
        <taxon>Neoteleostei</taxon>
        <taxon>Acanthomorphata</taxon>
        <taxon>Ovalentaria</taxon>
        <taxon>Atherinomorphae</taxon>
        <taxon>Cyprinodontiformes</taxon>
        <taxon>Goodeidae</taxon>
        <taxon>Ilyodon</taxon>
    </lineage>
</organism>
<comment type="caution">
    <text evidence="1">The sequence shown here is derived from an EMBL/GenBank/DDBJ whole genome shotgun (WGS) entry which is preliminary data.</text>
</comment>
<sequence>MQAVMRSSVGGGGPVRMFVMLQLTSLSERSYNSWPSSHLILYFLHSAALMPSSASKQITSLKEQKK</sequence>
<keyword evidence="2" id="KW-1185">Reference proteome</keyword>
<evidence type="ECO:0000313" key="2">
    <source>
        <dbReference type="Proteomes" id="UP001482620"/>
    </source>
</evidence>
<evidence type="ECO:0000313" key="1">
    <source>
        <dbReference type="EMBL" id="MEQ2235626.1"/>
    </source>
</evidence>